<accession>A0A369KX51</accession>
<organism evidence="1 2">
    <name type="scientific">Spirobacillus cienkowskii</name>
    <dbReference type="NCBI Taxonomy" id="495820"/>
    <lineage>
        <taxon>Bacteria</taxon>
        <taxon>Pseudomonadati</taxon>
        <taxon>Bdellovibrionota</taxon>
        <taxon>Oligoflexia</taxon>
        <taxon>Silvanigrellales</taxon>
        <taxon>Spirobacillus</taxon>
    </lineage>
</organism>
<sequence length="124" mass="14380">MDLKINSNNDLIINHKGDFELVDNNIDYLKQKIKIELSMFYSEWFLDSEIGVSWTEMLGNKEFNEDKLSLYIKRKVELIDGIKSVEVLKSELKRFNKTCIITLKIKSKYGDIFLNNLALGAING</sequence>
<dbReference type="Pfam" id="PF10934">
    <property type="entry name" value="Sheath_initiator"/>
    <property type="match status" value="1"/>
</dbReference>
<evidence type="ECO:0000313" key="1">
    <source>
        <dbReference type="EMBL" id="RDB37397.1"/>
    </source>
</evidence>
<dbReference type="AlphaFoldDB" id="A0A369KX51"/>
<comment type="caution">
    <text evidence="1">The sequence shown here is derived from an EMBL/GenBank/DDBJ whole genome shotgun (WGS) entry which is preliminary data.</text>
</comment>
<keyword evidence="2" id="KW-1185">Reference proteome</keyword>
<gene>
    <name evidence="1" type="ORF">DCC88_00280</name>
</gene>
<protein>
    <recommendedName>
        <fullName evidence="3">DUF2634 domain-containing protein</fullName>
    </recommendedName>
</protein>
<name>A0A369KX51_9BACT</name>
<evidence type="ECO:0008006" key="3">
    <source>
        <dbReference type="Google" id="ProtNLM"/>
    </source>
</evidence>
<proteinExistence type="predicted"/>
<dbReference type="EMBL" id="QOVW01000001">
    <property type="protein sequence ID" value="RDB37397.1"/>
    <property type="molecule type" value="Genomic_DNA"/>
</dbReference>
<dbReference type="Proteomes" id="UP000253934">
    <property type="component" value="Unassembled WGS sequence"/>
</dbReference>
<evidence type="ECO:0000313" key="2">
    <source>
        <dbReference type="Proteomes" id="UP000253934"/>
    </source>
</evidence>
<dbReference type="InterPro" id="IPR020288">
    <property type="entry name" value="Sheath_initiator"/>
</dbReference>
<reference evidence="1" key="1">
    <citation type="submission" date="2018-04" db="EMBL/GenBank/DDBJ databases">
        <title>Draft genome sequence of the Candidatus Spirobacillus cienkowskii, a pathogen of freshwater Daphnia species, reconstructed from hemolymph metagenomic reads.</title>
        <authorList>
            <person name="Bresciani L."/>
            <person name="Lemos L.N."/>
            <person name="Wale N."/>
            <person name="Lin J.Y."/>
            <person name="Fernandes G.R."/>
            <person name="Duffy M.A."/>
            <person name="Rodrigues J.M."/>
        </authorList>
    </citation>
    <scope>NUCLEOTIDE SEQUENCE [LARGE SCALE GENOMIC DNA]</scope>
    <source>
        <strain evidence="1">Binning01</strain>
    </source>
</reference>